<feature type="region of interest" description="Disordered" evidence="1">
    <location>
        <begin position="1"/>
        <end position="137"/>
    </location>
</feature>
<feature type="compositionally biased region" description="Low complexity" evidence="1">
    <location>
        <begin position="84"/>
        <end position="110"/>
    </location>
</feature>
<keyword evidence="3" id="KW-1185">Reference proteome</keyword>
<gene>
    <name evidence="2" type="ORF">BT96DRAFT_54065</name>
</gene>
<proteinExistence type="predicted"/>
<evidence type="ECO:0000313" key="2">
    <source>
        <dbReference type="EMBL" id="KAE9407918.1"/>
    </source>
</evidence>
<feature type="region of interest" description="Disordered" evidence="1">
    <location>
        <begin position="174"/>
        <end position="296"/>
    </location>
</feature>
<dbReference type="Proteomes" id="UP000799118">
    <property type="component" value="Unassembled WGS sequence"/>
</dbReference>
<dbReference type="AlphaFoldDB" id="A0A6A4IF61"/>
<accession>A0A6A4IF61</accession>
<feature type="compositionally biased region" description="Basic residues" evidence="1">
    <location>
        <begin position="285"/>
        <end position="295"/>
    </location>
</feature>
<evidence type="ECO:0000313" key="3">
    <source>
        <dbReference type="Proteomes" id="UP000799118"/>
    </source>
</evidence>
<feature type="compositionally biased region" description="Low complexity" evidence="1">
    <location>
        <begin position="14"/>
        <end position="32"/>
    </location>
</feature>
<protein>
    <submittedName>
        <fullName evidence="2">Uncharacterized protein</fullName>
    </submittedName>
</protein>
<evidence type="ECO:0000256" key="1">
    <source>
        <dbReference type="SAM" id="MobiDB-lite"/>
    </source>
</evidence>
<organism evidence="2 3">
    <name type="scientific">Gymnopus androsaceus JB14</name>
    <dbReference type="NCBI Taxonomy" id="1447944"/>
    <lineage>
        <taxon>Eukaryota</taxon>
        <taxon>Fungi</taxon>
        <taxon>Dikarya</taxon>
        <taxon>Basidiomycota</taxon>
        <taxon>Agaricomycotina</taxon>
        <taxon>Agaricomycetes</taxon>
        <taxon>Agaricomycetidae</taxon>
        <taxon>Agaricales</taxon>
        <taxon>Marasmiineae</taxon>
        <taxon>Omphalotaceae</taxon>
        <taxon>Gymnopus</taxon>
    </lineage>
</organism>
<feature type="compositionally biased region" description="Low complexity" evidence="1">
    <location>
        <begin position="176"/>
        <end position="190"/>
    </location>
</feature>
<reference evidence="2" key="1">
    <citation type="journal article" date="2019" name="Environ. Microbiol.">
        <title>Fungal ecological strategies reflected in gene transcription - a case study of two litter decomposers.</title>
        <authorList>
            <person name="Barbi F."/>
            <person name="Kohler A."/>
            <person name="Barry K."/>
            <person name="Baskaran P."/>
            <person name="Daum C."/>
            <person name="Fauchery L."/>
            <person name="Ihrmark K."/>
            <person name="Kuo A."/>
            <person name="LaButti K."/>
            <person name="Lipzen A."/>
            <person name="Morin E."/>
            <person name="Grigoriev I.V."/>
            <person name="Henrissat B."/>
            <person name="Lindahl B."/>
            <person name="Martin F."/>
        </authorList>
    </citation>
    <scope>NUCLEOTIDE SEQUENCE</scope>
    <source>
        <strain evidence="2">JB14</strain>
    </source>
</reference>
<sequence length="330" mass="34417">MQSARDTPMDIHSARSSLVPSSRSLSPILSIRKVPLPTPPKDDSPSNATGEKLAVTLPLVEGPSGTEDRNSGNEVDADKDDGTDTGTTTRPTAVVATAPLNNSPGSPSPSAIDEEASVLQMVTRPAGPGSSVHGSPSLKSAVLDAEELDAGIVHMEDDKLIPSAAPRLSMSPLTITSASTPTSVVFSSSPRVDDELSDLTSISDSEDGRSAVGSQRSRPGTGPDDSERPKKRAKLNGNAAGVKVKEEVVARSLGSQSAKKRGRKSKATGSVVVKQEPGTSASAKTKQKLGRKRRSTAGVVWPEKVLDNEGNSGTVSCFYLRKRLCSKPFV</sequence>
<dbReference type="EMBL" id="ML769393">
    <property type="protein sequence ID" value="KAE9407918.1"/>
    <property type="molecule type" value="Genomic_DNA"/>
</dbReference>
<dbReference type="OrthoDB" id="436852at2759"/>
<name>A0A6A4IF61_9AGAR</name>